<sequence>MTETEHNPTPPFVQKDMRRAIPPRWLAALIITAVLLALSVYPGKWLSMQPVFAQIFAPRGIWIVISFLALIASTIVFAIRWHRNLPRRVSALFMAITMVATFAHVSIGWGDGLRVDPLKTVATPNKGYFGTDITVMSLNSYNSGASPVTIAKLANSVGADIVMLSETTKGTAKLVAQLMEKAGSPMQMFQSVPRTLRGSSRDYQTILLVSVYFGTYEVNESITPDTSLGAVTVVPQNRDANFAYLPTIVAGHVYQPNLLHTGQWRHELKQMVDMCHGPQAENLIMAGDMNATPWHGGLADMGACVDALAEKKSGSVGTWPTYLPRPLGVPIDHIFVSKSHWHTAGSTVADVSGTDHRAVLTRLTYSEM</sequence>
<feature type="transmembrane region" description="Helical" evidence="1">
    <location>
        <begin position="61"/>
        <end position="79"/>
    </location>
</feature>
<dbReference type="InterPro" id="IPR005135">
    <property type="entry name" value="Endo/exonuclease/phosphatase"/>
</dbReference>
<evidence type="ECO:0000259" key="2">
    <source>
        <dbReference type="Pfam" id="PF03372"/>
    </source>
</evidence>
<feature type="domain" description="Endonuclease/exonuclease/phosphatase" evidence="2">
    <location>
        <begin position="136"/>
        <end position="356"/>
    </location>
</feature>
<dbReference type="AlphaFoldDB" id="A0A2W5IAH9"/>
<feature type="transmembrane region" description="Helical" evidence="1">
    <location>
        <begin position="91"/>
        <end position="110"/>
    </location>
</feature>
<dbReference type="RefSeq" id="WP_290598470.1">
    <property type="nucleotide sequence ID" value="NZ_CAKZIO010000004.1"/>
</dbReference>
<dbReference type="GO" id="GO:0003824">
    <property type="term" value="F:catalytic activity"/>
    <property type="evidence" value="ECO:0007669"/>
    <property type="project" value="InterPro"/>
</dbReference>
<organism evidence="3 4">
    <name type="scientific">Lawsonella clevelandensis</name>
    <dbReference type="NCBI Taxonomy" id="1528099"/>
    <lineage>
        <taxon>Bacteria</taxon>
        <taxon>Bacillati</taxon>
        <taxon>Actinomycetota</taxon>
        <taxon>Actinomycetes</taxon>
        <taxon>Mycobacteriales</taxon>
        <taxon>Lawsonellaceae</taxon>
        <taxon>Lawsonella</taxon>
    </lineage>
</organism>
<dbReference type="Gene3D" id="3.60.10.10">
    <property type="entry name" value="Endonuclease/exonuclease/phosphatase"/>
    <property type="match status" value="1"/>
</dbReference>
<gene>
    <name evidence="3" type="ORF">DI579_04320</name>
</gene>
<dbReference type="EMBL" id="QFOZ01000004">
    <property type="protein sequence ID" value="PZP89121.1"/>
    <property type="molecule type" value="Genomic_DNA"/>
</dbReference>
<accession>A0A2W5IAH9</accession>
<name>A0A2W5IAH9_9ACTN</name>
<evidence type="ECO:0000256" key="1">
    <source>
        <dbReference type="SAM" id="Phobius"/>
    </source>
</evidence>
<evidence type="ECO:0000313" key="3">
    <source>
        <dbReference type="EMBL" id="PZP89121.1"/>
    </source>
</evidence>
<evidence type="ECO:0000313" key="4">
    <source>
        <dbReference type="Proteomes" id="UP000248606"/>
    </source>
</evidence>
<comment type="caution">
    <text evidence="3">The sequence shown here is derived from an EMBL/GenBank/DDBJ whole genome shotgun (WGS) entry which is preliminary data.</text>
</comment>
<reference evidence="3 4" key="1">
    <citation type="submission" date="2017-08" db="EMBL/GenBank/DDBJ databases">
        <title>Infants hospitalized years apart are colonized by the same room-sourced microbial strains.</title>
        <authorList>
            <person name="Brooks B."/>
            <person name="Olm M.R."/>
            <person name="Firek B.A."/>
            <person name="Baker R."/>
            <person name="Thomas B.C."/>
            <person name="Morowitz M.J."/>
            <person name="Banfield J.F."/>
        </authorList>
    </citation>
    <scope>NUCLEOTIDE SEQUENCE [LARGE SCALE GENOMIC DNA]</scope>
    <source>
        <strain evidence="3">S2_006_000_R1_57</strain>
    </source>
</reference>
<proteinExistence type="predicted"/>
<feature type="transmembrane region" description="Helical" evidence="1">
    <location>
        <begin position="25"/>
        <end position="41"/>
    </location>
</feature>
<keyword evidence="1" id="KW-0472">Membrane</keyword>
<keyword evidence="1" id="KW-1133">Transmembrane helix</keyword>
<dbReference type="Proteomes" id="UP000248606">
    <property type="component" value="Unassembled WGS sequence"/>
</dbReference>
<dbReference type="InterPro" id="IPR036691">
    <property type="entry name" value="Endo/exonu/phosph_ase_sf"/>
</dbReference>
<dbReference type="Pfam" id="PF03372">
    <property type="entry name" value="Exo_endo_phos"/>
    <property type="match status" value="1"/>
</dbReference>
<dbReference type="SUPFAM" id="SSF56219">
    <property type="entry name" value="DNase I-like"/>
    <property type="match status" value="1"/>
</dbReference>
<protein>
    <recommendedName>
        <fullName evidence="2">Endonuclease/exonuclease/phosphatase domain-containing protein</fullName>
    </recommendedName>
</protein>
<keyword evidence="1" id="KW-0812">Transmembrane</keyword>